<accession>A0A7R9JTW1</accession>
<name>A0A7R9JTW1_TIMGE</name>
<protein>
    <submittedName>
        <fullName evidence="2">Uncharacterized protein</fullName>
    </submittedName>
</protein>
<dbReference type="AlphaFoldDB" id="A0A7R9JTW1"/>
<keyword evidence="1" id="KW-1133">Transmembrane helix</keyword>
<gene>
    <name evidence="2" type="ORF">TGEB3V08_LOCUS2847</name>
</gene>
<proteinExistence type="predicted"/>
<reference evidence="2" key="1">
    <citation type="submission" date="2020-11" db="EMBL/GenBank/DDBJ databases">
        <authorList>
            <person name="Tran Van P."/>
        </authorList>
    </citation>
    <scope>NUCLEOTIDE SEQUENCE</scope>
</reference>
<feature type="transmembrane region" description="Helical" evidence="1">
    <location>
        <begin position="6"/>
        <end position="25"/>
    </location>
</feature>
<feature type="transmembrane region" description="Helical" evidence="1">
    <location>
        <begin position="32"/>
        <end position="50"/>
    </location>
</feature>
<organism evidence="2">
    <name type="scientific">Timema genevievae</name>
    <name type="common">Walking stick</name>
    <dbReference type="NCBI Taxonomy" id="629358"/>
    <lineage>
        <taxon>Eukaryota</taxon>
        <taxon>Metazoa</taxon>
        <taxon>Ecdysozoa</taxon>
        <taxon>Arthropoda</taxon>
        <taxon>Hexapoda</taxon>
        <taxon>Insecta</taxon>
        <taxon>Pterygota</taxon>
        <taxon>Neoptera</taxon>
        <taxon>Polyneoptera</taxon>
        <taxon>Phasmatodea</taxon>
        <taxon>Timematodea</taxon>
        <taxon>Timematoidea</taxon>
        <taxon>Timematidae</taxon>
        <taxon>Timema</taxon>
    </lineage>
</organism>
<sequence length="248" mass="29338">MLERIAHMFSIFIYLYFLSIIVTFIHQRYGHAAFYFNFISYILMNLYRAARQLKGFLLMGKYNFNSSDDEEEIDICVHTICILITLVGRIIIRNYCRQSGRSDMSLKTNKNRWITETVDGSSYRKNHTFGNIIFFENEDEHRIKTIDTVPSTWKKTSMLQNQKKSIFYDKNIGTNIKVIRVNSSEEEGKGYQHIDKSILRANFSFSSLSFYFVHWRLSVMVFRVLRCVKLRCDPLRNLQEGNVVNLKI</sequence>
<dbReference type="EMBL" id="OE839876">
    <property type="protein sequence ID" value="CAD7588823.1"/>
    <property type="molecule type" value="Genomic_DNA"/>
</dbReference>
<keyword evidence="1" id="KW-0472">Membrane</keyword>
<evidence type="ECO:0000313" key="2">
    <source>
        <dbReference type="EMBL" id="CAD7588823.1"/>
    </source>
</evidence>
<evidence type="ECO:0000256" key="1">
    <source>
        <dbReference type="SAM" id="Phobius"/>
    </source>
</evidence>
<keyword evidence="1" id="KW-0812">Transmembrane</keyword>